<sequence length="185" mass="20864">MKKLASLTTLLAASVFAAACSPNVQADPVQPTHAAPAPVAPEFRGIDNWLNGPPQRLRDLRGKVVLVEFWTYSCINCVRVMPHVKQWHSRYRDQGLVVIGVHTPEYGYEKKLGNVRAAVQRFGITYPVAQDNGYETWNAYGNRYWPAMYLIDQQGRIVYQHFGEGQYEETEAKIRALLNLDAAKG</sequence>
<evidence type="ECO:0000259" key="2">
    <source>
        <dbReference type="PROSITE" id="PS51352"/>
    </source>
</evidence>
<dbReference type="PANTHER" id="PTHR42852:SF13">
    <property type="entry name" value="PROTEIN DIPZ"/>
    <property type="match status" value="1"/>
</dbReference>
<dbReference type="Pfam" id="PF08534">
    <property type="entry name" value="Redoxin"/>
    <property type="match status" value="1"/>
</dbReference>
<feature type="signal peptide" evidence="1">
    <location>
        <begin position="1"/>
        <end position="26"/>
    </location>
</feature>
<dbReference type="SUPFAM" id="SSF52833">
    <property type="entry name" value="Thioredoxin-like"/>
    <property type="match status" value="1"/>
</dbReference>
<evidence type="ECO:0000313" key="4">
    <source>
        <dbReference type="EMBL" id="MCF7223737.1"/>
    </source>
</evidence>
<dbReference type="EMBL" id="JAKJPO010000017">
    <property type="protein sequence ID" value="MCF7223521.1"/>
    <property type="molecule type" value="Genomic_DNA"/>
</dbReference>
<dbReference type="EMBL" id="JAKJPO010000020">
    <property type="protein sequence ID" value="MCF7223737.1"/>
    <property type="molecule type" value="Genomic_DNA"/>
</dbReference>
<proteinExistence type="predicted"/>
<dbReference type="InterPro" id="IPR050553">
    <property type="entry name" value="Thioredoxin_ResA/DsbE_sf"/>
</dbReference>
<feature type="chain" id="PRO_5045032255" evidence="1">
    <location>
        <begin position="27"/>
        <end position="185"/>
    </location>
</feature>
<dbReference type="InterPro" id="IPR013766">
    <property type="entry name" value="Thioredoxin_domain"/>
</dbReference>
<reference evidence="3 5" key="2">
    <citation type="submission" date="2022-01" db="EMBL/GenBank/DDBJ databases">
        <title>Lysobacter chinensis sp. nov., a bacterium isolated from cow dung compost.</title>
        <authorList>
            <person name="Liu Y."/>
        </authorList>
    </citation>
    <scope>NUCLEOTIDE SEQUENCE [LARGE SCALE GENOMIC DNA]</scope>
    <source>
        <strain evidence="3 5">TLK-CK17</strain>
    </source>
</reference>
<keyword evidence="1" id="KW-0732">Signal</keyword>
<protein>
    <submittedName>
        <fullName evidence="3">Redoxin domain-containing protein</fullName>
    </submittedName>
</protein>
<dbReference type="PROSITE" id="PS51257">
    <property type="entry name" value="PROKAR_LIPOPROTEIN"/>
    <property type="match status" value="1"/>
</dbReference>
<evidence type="ECO:0000313" key="3">
    <source>
        <dbReference type="EMBL" id="MCF7223521.1"/>
    </source>
</evidence>
<dbReference type="InterPro" id="IPR013740">
    <property type="entry name" value="Redoxin"/>
</dbReference>
<dbReference type="Proteomes" id="UP001430796">
    <property type="component" value="Unassembled WGS sequence"/>
</dbReference>
<dbReference type="Gene3D" id="3.40.30.10">
    <property type="entry name" value="Glutaredoxin"/>
    <property type="match status" value="1"/>
</dbReference>
<feature type="domain" description="Thioredoxin" evidence="2">
    <location>
        <begin position="34"/>
        <end position="179"/>
    </location>
</feature>
<comment type="caution">
    <text evidence="3">The sequence shown here is derived from an EMBL/GenBank/DDBJ whole genome shotgun (WGS) entry which is preliminary data.</text>
</comment>
<evidence type="ECO:0000313" key="5">
    <source>
        <dbReference type="Proteomes" id="UP001430796"/>
    </source>
</evidence>
<dbReference type="PROSITE" id="PS51352">
    <property type="entry name" value="THIOREDOXIN_2"/>
    <property type="match status" value="1"/>
</dbReference>
<dbReference type="InterPro" id="IPR036249">
    <property type="entry name" value="Thioredoxin-like_sf"/>
</dbReference>
<reference evidence="5" key="1">
    <citation type="submission" date="2022-01" db="EMBL/GenBank/DDBJ databases">
        <title>Lysobacter chinensis sp. nov., a bacterium isolated from cow dung compost.</title>
        <authorList>
            <person name="Zhou L.Y."/>
        </authorList>
    </citation>
    <scope>NUCLEOTIDE SEQUENCE [LARGE SCALE GENOMIC DNA]</scope>
    <source>
        <strain evidence="5">TLK-CK17</strain>
    </source>
</reference>
<gene>
    <name evidence="3" type="ORF">L3V18_17315</name>
    <name evidence="4" type="ORF">L3V18_18410</name>
</gene>
<evidence type="ECO:0000256" key="1">
    <source>
        <dbReference type="SAM" id="SignalP"/>
    </source>
</evidence>
<accession>A0ABS9HXB8</accession>
<organism evidence="3 5">
    <name type="scientific">Marilutibacter chinensis</name>
    <dbReference type="NCBI Taxonomy" id="2912247"/>
    <lineage>
        <taxon>Bacteria</taxon>
        <taxon>Pseudomonadati</taxon>
        <taxon>Pseudomonadota</taxon>
        <taxon>Gammaproteobacteria</taxon>
        <taxon>Lysobacterales</taxon>
        <taxon>Lysobacteraceae</taxon>
        <taxon>Marilutibacter</taxon>
    </lineage>
</organism>
<dbReference type="CDD" id="cd03012">
    <property type="entry name" value="TlpA_like_DipZ_like"/>
    <property type="match status" value="1"/>
</dbReference>
<reference evidence="3 5" key="3">
    <citation type="submission" date="2022-01" db="EMBL/GenBank/DDBJ databases">
        <authorList>
            <person name="Zhou L.Y."/>
        </authorList>
    </citation>
    <scope>NUCLEOTIDE SEQUENCE [LARGE SCALE GENOMIC DNA]</scope>
    <source>
        <strain evidence="3 5">TLK-CK17</strain>
    </source>
</reference>
<keyword evidence="5" id="KW-1185">Reference proteome</keyword>
<dbReference type="RefSeq" id="WP_237056593.1">
    <property type="nucleotide sequence ID" value="NZ_JAKJPO010000017.1"/>
</dbReference>
<dbReference type="PANTHER" id="PTHR42852">
    <property type="entry name" value="THIOL:DISULFIDE INTERCHANGE PROTEIN DSBE"/>
    <property type="match status" value="1"/>
</dbReference>
<name>A0ABS9HXB8_9GAMM</name>